<dbReference type="EMBL" id="OENF01000023">
    <property type="protein sequence ID" value="SOS74764.1"/>
    <property type="molecule type" value="Genomic_DNA"/>
</dbReference>
<dbReference type="AlphaFoldDB" id="A0A2H1YGY3"/>
<name>A0A2H1YGY3_9FLAO</name>
<reference evidence="2" key="1">
    <citation type="submission" date="2017-11" db="EMBL/GenBank/DDBJ databases">
        <authorList>
            <person name="Duchaud E."/>
        </authorList>
    </citation>
    <scope>NUCLEOTIDE SEQUENCE [LARGE SCALE GENOMIC DNA]</scope>
    <source>
        <strain evidence="2">Tenacibaculum sp. TNO020</strain>
    </source>
</reference>
<evidence type="ECO:0000313" key="2">
    <source>
        <dbReference type="Proteomes" id="UP000234211"/>
    </source>
</evidence>
<dbReference type="Proteomes" id="UP000234211">
    <property type="component" value="Unassembled WGS sequence"/>
</dbReference>
<accession>A0A2H1YGY3</accession>
<organism evidence="1 2">
    <name type="scientific">Tenacibaculum piscium</name>
    <dbReference type="NCBI Taxonomy" id="1458515"/>
    <lineage>
        <taxon>Bacteria</taxon>
        <taxon>Pseudomonadati</taxon>
        <taxon>Bacteroidota</taxon>
        <taxon>Flavobacteriia</taxon>
        <taxon>Flavobacteriales</taxon>
        <taxon>Flavobacteriaceae</taxon>
        <taxon>Tenacibaculum</taxon>
    </lineage>
</organism>
<sequence length="48" mass="5582">MSKRTFHTDQVETLANFIKELKKSKMITLRTGTELEILANRFLTGQKL</sequence>
<protein>
    <submittedName>
        <fullName evidence="1">Uncharacterized protein</fullName>
    </submittedName>
</protein>
<evidence type="ECO:0000313" key="1">
    <source>
        <dbReference type="EMBL" id="SOS74764.1"/>
    </source>
</evidence>
<proteinExistence type="predicted"/>
<dbReference type="RefSeq" id="WP_159459577.1">
    <property type="nucleotide sequence ID" value="NZ_OENF01000023.1"/>
</dbReference>
<gene>
    <name evidence="1" type="ORF">TNO020_30007</name>
</gene>
<keyword evidence="2" id="KW-1185">Reference proteome</keyword>
<dbReference type="OrthoDB" id="9909522at2"/>